<dbReference type="InterPro" id="IPR050482">
    <property type="entry name" value="Sensor_HK_TwoCompSys"/>
</dbReference>
<keyword evidence="3" id="KW-0597">Phosphoprotein</keyword>
<dbReference type="GO" id="GO:0000155">
    <property type="term" value="F:phosphorelay sensor kinase activity"/>
    <property type="evidence" value="ECO:0007669"/>
    <property type="project" value="InterPro"/>
</dbReference>
<protein>
    <recommendedName>
        <fullName evidence="2">histidine kinase</fullName>
        <ecNumber evidence="2">2.7.13.3</ecNumber>
    </recommendedName>
</protein>
<accession>A0A929PU62</accession>
<keyword evidence="7" id="KW-0067">ATP-binding</keyword>
<evidence type="ECO:0000259" key="9">
    <source>
        <dbReference type="SMART" id="SM00387"/>
    </source>
</evidence>
<keyword evidence="8" id="KW-0902">Two-component regulatory system</keyword>
<evidence type="ECO:0000256" key="1">
    <source>
        <dbReference type="ARBA" id="ARBA00000085"/>
    </source>
</evidence>
<dbReference type="RefSeq" id="WP_194109611.1">
    <property type="nucleotide sequence ID" value="NZ_JADFFL010000001.1"/>
</dbReference>
<evidence type="ECO:0000256" key="7">
    <source>
        <dbReference type="ARBA" id="ARBA00022840"/>
    </source>
</evidence>
<evidence type="ECO:0000256" key="3">
    <source>
        <dbReference type="ARBA" id="ARBA00022553"/>
    </source>
</evidence>
<keyword evidence="5" id="KW-0547">Nucleotide-binding</keyword>
<dbReference type="SMART" id="SM00387">
    <property type="entry name" value="HATPase_c"/>
    <property type="match status" value="1"/>
</dbReference>
<dbReference type="EC" id="2.7.13.3" evidence="2"/>
<dbReference type="PANTHER" id="PTHR24421:SF10">
    <property type="entry name" value="NITRATE_NITRITE SENSOR PROTEIN NARQ"/>
    <property type="match status" value="1"/>
</dbReference>
<dbReference type="GO" id="GO:0005524">
    <property type="term" value="F:ATP binding"/>
    <property type="evidence" value="ECO:0007669"/>
    <property type="project" value="UniProtKB-KW"/>
</dbReference>
<dbReference type="Proteomes" id="UP000622475">
    <property type="component" value="Unassembled WGS sequence"/>
</dbReference>
<evidence type="ECO:0000256" key="6">
    <source>
        <dbReference type="ARBA" id="ARBA00022777"/>
    </source>
</evidence>
<proteinExistence type="predicted"/>
<evidence type="ECO:0000256" key="8">
    <source>
        <dbReference type="ARBA" id="ARBA00023012"/>
    </source>
</evidence>
<dbReference type="EMBL" id="JADFFL010000001">
    <property type="protein sequence ID" value="MBE9660408.1"/>
    <property type="molecule type" value="Genomic_DNA"/>
</dbReference>
<gene>
    <name evidence="10" type="ORF">IRJ16_00790</name>
</gene>
<dbReference type="AlphaFoldDB" id="A0A929PU62"/>
<dbReference type="GO" id="GO:0046983">
    <property type="term" value="F:protein dimerization activity"/>
    <property type="evidence" value="ECO:0007669"/>
    <property type="project" value="InterPro"/>
</dbReference>
<dbReference type="InterPro" id="IPR011712">
    <property type="entry name" value="Sig_transdc_His_kin_sub3_dim/P"/>
</dbReference>
<organism evidence="10 11">
    <name type="scientific">Mucilaginibacter myungsuensis</name>
    <dbReference type="NCBI Taxonomy" id="649104"/>
    <lineage>
        <taxon>Bacteria</taxon>
        <taxon>Pseudomonadati</taxon>
        <taxon>Bacteroidota</taxon>
        <taxon>Sphingobacteriia</taxon>
        <taxon>Sphingobacteriales</taxon>
        <taxon>Sphingobacteriaceae</taxon>
        <taxon>Mucilaginibacter</taxon>
    </lineage>
</organism>
<keyword evidence="6" id="KW-0418">Kinase</keyword>
<evidence type="ECO:0000313" key="11">
    <source>
        <dbReference type="Proteomes" id="UP000622475"/>
    </source>
</evidence>
<evidence type="ECO:0000256" key="5">
    <source>
        <dbReference type="ARBA" id="ARBA00022741"/>
    </source>
</evidence>
<sequence length="235" mass="26129">MLALNIYRDRRNKQKADKASYDAEIAIKRLDKSINEAKESERERISRDLHDDVGASLSALKLHLTSVSYAGNADDREHSISLVTKIANDIRLITHDLIPQDFTHKDLFTSLESNIDNLNKKGEIKFTLITECDASRLNSKDSAVVNYRIVMELANNVIKHSGATEASIQIAILPSLTQIIVEDNGTGMTNTGENGIGLRNIYSRVEFLKGKVSIDSSYKGTTVIITIPASTYNYE</sequence>
<dbReference type="InterPro" id="IPR003594">
    <property type="entry name" value="HATPase_dom"/>
</dbReference>
<feature type="domain" description="Histidine kinase/HSP90-like ATPase" evidence="9">
    <location>
        <begin position="141"/>
        <end position="231"/>
    </location>
</feature>
<dbReference type="Gene3D" id="3.30.565.10">
    <property type="entry name" value="Histidine kinase-like ATPase, C-terminal domain"/>
    <property type="match status" value="1"/>
</dbReference>
<keyword evidence="4" id="KW-0808">Transferase</keyword>
<dbReference type="CDD" id="cd16917">
    <property type="entry name" value="HATPase_UhpB-NarQ-NarX-like"/>
    <property type="match status" value="1"/>
</dbReference>
<dbReference type="SUPFAM" id="SSF55874">
    <property type="entry name" value="ATPase domain of HSP90 chaperone/DNA topoisomerase II/histidine kinase"/>
    <property type="match status" value="1"/>
</dbReference>
<dbReference type="Gene3D" id="1.20.5.1930">
    <property type="match status" value="1"/>
</dbReference>
<dbReference type="InterPro" id="IPR036890">
    <property type="entry name" value="HATPase_C_sf"/>
</dbReference>
<reference evidence="10" key="1">
    <citation type="submission" date="2020-10" db="EMBL/GenBank/DDBJ databases">
        <title>Mucilaginibacter mali sp. nov., isolated from rhizosphere soil of apple orchard.</title>
        <authorList>
            <person name="Lee J.-S."/>
            <person name="Kim H.S."/>
            <person name="Kim J.-S."/>
        </authorList>
    </citation>
    <scope>NUCLEOTIDE SEQUENCE</scope>
    <source>
        <strain evidence="10">KCTC 22746</strain>
    </source>
</reference>
<evidence type="ECO:0000313" key="10">
    <source>
        <dbReference type="EMBL" id="MBE9660408.1"/>
    </source>
</evidence>
<keyword evidence="11" id="KW-1185">Reference proteome</keyword>
<dbReference type="GO" id="GO:0016020">
    <property type="term" value="C:membrane"/>
    <property type="evidence" value="ECO:0007669"/>
    <property type="project" value="InterPro"/>
</dbReference>
<evidence type="ECO:0000256" key="2">
    <source>
        <dbReference type="ARBA" id="ARBA00012438"/>
    </source>
</evidence>
<comment type="caution">
    <text evidence="10">The sequence shown here is derived from an EMBL/GenBank/DDBJ whole genome shotgun (WGS) entry which is preliminary data.</text>
</comment>
<name>A0A929PU62_9SPHI</name>
<dbReference type="PANTHER" id="PTHR24421">
    <property type="entry name" value="NITRATE/NITRITE SENSOR PROTEIN NARX-RELATED"/>
    <property type="match status" value="1"/>
</dbReference>
<comment type="catalytic activity">
    <reaction evidence="1">
        <text>ATP + protein L-histidine = ADP + protein N-phospho-L-histidine.</text>
        <dbReference type="EC" id="2.7.13.3"/>
    </reaction>
</comment>
<dbReference type="Pfam" id="PF07730">
    <property type="entry name" value="HisKA_3"/>
    <property type="match status" value="1"/>
</dbReference>
<evidence type="ECO:0000256" key="4">
    <source>
        <dbReference type="ARBA" id="ARBA00022679"/>
    </source>
</evidence>
<dbReference type="Pfam" id="PF02518">
    <property type="entry name" value="HATPase_c"/>
    <property type="match status" value="1"/>
</dbReference>